<dbReference type="GO" id="GO:0005737">
    <property type="term" value="C:cytoplasm"/>
    <property type="evidence" value="ECO:0007669"/>
    <property type="project" value="UniProtKB-UniRule"/>
</dbReference>
<dbReference type="InterPro" id="IPR003959">
    <property type="entry name" value="ATPase_AAA_core"/>
</dbReference>
<comment type="subcellular location">
    <subcellularLocation>
        <location evidence="7">Cytoplasm</location>
        <location evidence="7">Cytoskeleton</location>
    </subcellularLocation>
</comment>
<feature type="compositionally biased region" description="Basic and acidic residues" evidence="8">
    <location>
        <begin position="129"/>
        <end position="143"/>
    </location>
</feature>
<comment type="caution">
    <text evidence="10">The sequence shown here is derived from an EMBL/GenBank/DDBJ whole genome shotgun (WGS) entry which is preliminary data.</text>
</comment>
<evidence type="ECO:0000256" key="4">
    <source>
        <dbReference type="ARBA" id="ARBA00022840"/>
    </source>
</evidence>
<dbReference type="SMART" id="SM00382">
    <property type="entry name" value="AAA"/>
    <property type="match status" value="1"/>
</dbReference>
<evidence type="ECO:0000256" key="6">
    <source>
        <dbReference type="ARBA" id="ARBA00023235"/>
    </source>
</evidence>
<comment type="similarity">
    <text evidence="7">Belongs to the AAA ATPase family. Katanin p60 subunit A1 subfamily.</text>
</comment>
<dbReference type="InterPro" id="IPR050304">
    <property type="entry name" value="MT-severing_AAA_ATPase"/>
</dbReference>
<accession>A0A8J5M2D0</accession>
<keyword evidence="5 7" id="KW-0206">Cytoskeleton</keyword>
<evidence type="ECO:0000313" key="11">
    <source>
        <dbReference type="Proteomes" id="UP000709295"/>
    </source>
</evidence>
<dbReference type="GO" id="GO:0008568">
    <property type="term" value="F:microtubule severing ATPase activity"/>
    <property type="evidence" value="ECO:0007669"/>
    <property type="project" value="UniProtKB-EC"/>
</dbReference>
<proteinExistence type="inferred from homology"/>
<feature type="compositionally biased region" description="Polar residues" evidence="8">
    <location>
        <begin position="144"/>
        <end position="159"/>
    </location>
</feature>
<dbReference type="PANTHER" id="PTHR23074">
    <property type="entry name" value="AAA DOMAIN-CONTAINING"/>
    <property type="match status" value="1"/>
</dbReference>
<dbReference type="Proteomes" id="UP000709295">
    <property type="component" value="Unassembled WGS sequence"/>
</dbReference>
<evidence type="ECO:0000256" key="7">
    <source>
        <dbReference type="HAMAP-Rule" id="MF_03023"/>
    </source>
</evidence>
<feature type="compositionally biased region" description="Basic residues" evidence="8">
    <location>
        <begin position="201"/>
        <end position="212"/>
    </location>
</feature>
<keyword evidence="4 7" id="KW-0067">ATP-binding</keyword>
<dbReference type="EC" id="5.6.1.1" evidence="7"/>
<evidence type="ECO:0000256" key="3">
    <source>
        <dbReference type="ARBA" id="ARBA00022741"/>
    </source>
</evidence>
<reference evidence="10" key="1">
    <citation type="submission" date="2021-01" db="EMBL/GenBank/DDBJ databases">
        <title>Phytophthora aleatoria, a newly-described species from Pinus radiata is distinct from Phytophthora cactorum isolates based on comparative genomics.</title>
        <authorList>
            <person name="Mcdougal R."/>
            <person name="Panda P."/>
            <person name="Williams N."/>
            <person name="Studholme D.J."/>
        </authorList>
    </citation>
    <scope>NUCLEOTIDE SEQUENCE</scope>
    <source>
        <strain evidence="10">NZFS 4037</strain>
    </source>
</reference>
<keyword evidence="6 7" id="KW-0413">Isomerase</keyword>
<dbReference type="InterPro" id="IPR028596">
    <property type="entry name" value="KATNA1"/>
</dbReference>
<comment type="function">
    <text evidence="7">Severs microtubules in an ATP-dependent manner. Microtubule severing may promote rapid reorganization of cellular microtubule arrays.</text>
</comment>
<feature type="compositionally biased region" description="Polar residues" evidence="8">
    <location>
        <begin position="216"/>
        <end position="226"/>
    </location>
</feature>
<gene>
    <name evidence="7" type="primary">KATNA1</name>
    <name evidence="10" type="ORF">JG688_00009520</name>
</gene>
<dbReference type="FunFam" id="3.40.50.300:FF:000159">
    <property type="entry name" value="Katanin p60 ATPase-containing subunit A1"/>
    <property type="match status" value="1"/>
</dbReference>
<organism evidence="10 11">
    <name type="scientific">Phytophthora aleatoria</name>
    <dbReference type="NCBI Taxonomy" id="2496075"/>
    <lineage>
        <taxon>Eukaryota</taxon>
        <taxon>Sar</taxon>
        <taxon>Stramenopiles</taxon>
        <taxon>Oomycota</taxon>
        <taxon>Peronosporomycetes</taxon>
        <taxon>Peronosporales</taxon>
        <taxon>Peronosporaceae</taxon>
        <taxon>Phytophthora</taxon>
    </lineage>
</organism>
<dbReference type="GO" id="GO:0005874">
    <property type="term" value="C:microtubule"/>
    <property type="evidence" value="ECO:0007669"/>
    <property type="project" value="UniProtKB-KW"/>
</dbReference>
<feature type="region of interest" description="Disordered" evidence="8">
    <location>
        <begin position="80"/>
        <end position="227"/>
    </location>
</feature>
<evidence type="ECO:0000256" key="8">
    <source>
        <dbReference type="SAM" id="MobiDB-lite"/>
    </source>
</evidence>
<dbReference type="InterPro" id="IPR003593">
    <property type="entry name" value="AAA+_ATPase"/>
</dbReference>
<feature type="compositionally biased region" description="Low complexity" evidence="8">
    <location>
        <begin position="160"/>
        <end position="172"/>
    </location>
</feature>
<protein>
    <recommendedName>
        <fullName evidence="7">Katanin p60 ATPase-containing subunit A1</fullName>
        <shortName evidence="7">Katanin p60 subunit A1</shortName>
        <ecNumber evidence="7">5.6.1.1</ecNumber>
    </recommendedName>
    <alternativeName>
        <fullName evidence="7">p60 katanin</fullName>
    </alternativeName>
</protein>
<dbReference type="HAMAP" id="MF_03023">
    <property type="entry name" value="Katanin_p60_A1"/>
    <property type="match status" value="1"/>
</dbReference>
<feature type="domain" description="AAA+ ATPase" evidence="9">
    <location>
        <begin position="303"/>
        <end position="442"/>
    </location>
</feature>
<comment type="catalytic activity">
    <reaction evidence="7">
        <text>n ATP + n H2O + a microtubule = n ADP + n phosphate + (n+1) alpha/beta tubulin heterodimers.</text>
        <dbReference type="EC" id="5.6.1.1"/>
    </reaction>
</comment>
<evidence type="ECO:0000256" key="1">
    <source>
        <dbReference type="ARBA" id="ARBA00022490"/>
    </source>
</evidence>
<sequence>MKVAAARSALLRARELCLLGDYDRGIAEFRAVRQSLEAQLGADVEARAFLRDLQGEYRAILEYRSTLQSLKLTANKVQDTQRRSKAMKERGAKQKKEEQAIPEEAVAKKQWEKPQTGRRPSVGHCVQPTRERQVPLWMHRGEPRTTTVTRARQLAQQRKGTAGSASRTTRSSLGVHGAENRSRNAVKRSVASASTTEAKQRKTGRGSLKSKRRESVQSTASSTNTESCRETIAGKVKYSELAKENDWVDLELIEAIERDIVDHGEKVTFGQIAGLEHTKQLLQETVMLPQIAPHLFTDGLLKPCNGVLMFGPPGTGKTLLAKAVAHECETTFFNVSASTLSSKYRGDSEKMVRILFDMARYYGPSIIFMDEIDAIASARGAATEHEASRRVKTELLVQINGVTTGEHDGSQVMLLAATNLPWELDEAMRRRLTKRVYIPLPEAAARRALFELNLGRVDMGPDVKLDDLVEETEGYSGDDITNVCETAKRMPVKRVYTPELLLKMRREMEAGEDFRELDTERLVVTKADFAEALSNVSKSVGRDQLRRFEEWETSFGTCEVKKQRYSMGWPGRDANGVQSRRRLGHVDQKEMLEEEIRLLESGVAVCKTRDLPPHLIVEDDPILRPIAVKLAALMHEKQLQQNHVAKIQSTLSRCLIDQPYYPLYTRICLPKDWNERRNTLLAIRESKLRNGYDFVMSRSHLADPFATHFSEDRFENEQGDLCCVRFDTIHFPGVASLQQVCDALAFFMTNMEIVISEQLGHVVLRDDYDTIEDEAFHSRFVSTNRRGIAVEGNAISFQQMFNGESDGFGCEPCGVFIVDCIDKDELYPYHTSERVRRDSSGAIVLTASRRRSATSQDEGGVLQAKTKEESWLSRCGVPPS</sequence>
<dbReference type="GO" id="GO:0016887">
    <property type="term" value="F:ATP hydrolysis activity"/>
    <property type="evidence" value="ECO:0007669"/>
    <property type="project" value="InterPro"/>
</dbReference>
<name>A0A8J5M2D0_9STRA</name>
<feature type="binding site" evidence="7">
    <location>
        <begin position="311"/>
        <end position="318"/>
    </location>
    <ligand>
        <name>ATP</name>
        <dbReference type="ChEBI" id="CHEBI:30616"/>
    </ligand>
</feature>
<evidence type="ECO:0000259" key="9">
    <source>
        <dbReference type="SMART" id="SM00382"/>
    </source>
</evidence>
<dbReference type="Pfam" id="PF00004">
    <property type="entry name" value="AAA"/>
    <property type="match status" value="1"/>
</dbReference>
<dbReference type="GO" id="GO:0008017">
    <property type="term" value="F:microtubule binding"/>
    <property type="evidence" value="ECO:0007669"/>
    <property type="project" value="UniProtKB-UniRule"/>
</dbReference>
<dbReference type="GO" id="GO:0051013">
    <property type="term" value="P:microtubule severing"/>
    <property type="evidence" value="ECO:0007669"/>
    <property type="project" value="UniProtKB-UniRule"/>
</dbReference>
<feature type="compositionally biased region" description="Basic and acidic residues" evidence="8">
    <location>
        <begin position="80"/>
        <end position="112"/>
    </location>
</feature>
<dbReference type="Pfam" id="PF17862">
    <property type="entry name" value="AAA_lid_3"/>
    <property type="match status" value="1"/>
</dbReference>
<dbReference type="GO" id="GO:0005524">
    <property type="term" value="F:ATP binding"/>
    <property type="evidence" value="ECO:0007669"/>
    <property type="project" value="UniProtKB-KW"/>
</dbReference>
<dbReference type="AlphaFoldDB" id="A0A8J5M2D0"/>
<evidence type="ECO:0000313" key="10">
    <source>
        <dbReference type="EMBL" id="KAG6960598.1"/>
    </source>
</evidence>
<keyword evidence="1 7" id="KW-0963">Cytoplasm</keyword>
<dbReference type="EMBL" id="JAENGY010000549">
    <property type="protein sequence ID" value="KAG6960598.1"/>
    <property type="molecule type" value="Genomic_DNA"/>
</dbReference>
<dbReference type="PANTHER" id="PTHR23074:SF19">
    <property type="entry name" value="KATANIN P60 ATPASE-CONTAINING SUBUNIT A1"/>
    <property type="match status" value="1"/>
</dbReference>
<dbReference type="InterPro" id="IPR041569">
    <property type="entry name" value="AAA_lid_3"/>
</dbReference>
<evidence type="ECO:0000256" key="2">
    <source>
        <dbReference type="ARBA" id="ARBA00022701"/>
    </source>
</evidence>
<keyword evidence="3 7" id="KW-0547">Nucleotide-binding</keyword>
<keyword evidence="2 7" id="KW-0493">Microtubule</keyword>
<keyword evidence="11" id="KW-1185">Reference proteome</keyword>
<evidence type="ECO:0000256" key="5">
    <source>
        <dbReference type="ARBA" id="ARBA00023212"/>
    </source>
</evidence>